<dbReference type="AlphaFoldDB" id="K2N006"/>
<dbReference type="EMBL" id="AMSI01000014">
    <property type="protein sequence ID" value="EKF40853.1"/>
    <property type="molecule type" value="Genomic_DNA"/>
</dbReference>
<evidence type="ECO:0000313" key="2">
    <source>
        <dbReference type="Proteomes" id="UP000007374"/>
    </source>
</evidence>
<dbReference type="STRING" id="721133.SAMN05216176_102651"/>
<sequence length="62" mass="6982">MTTKHLNLKFSVKDTDAIRNMAKSGRTAYAIALWFIRQGRPVATDEVLRVCDDMGVKVRKSA</sequence>
<proteinExistence type="predicted"/>
<evidence type="ECO:0000313" key="1">
    <source>
        <dbReference type="EMBL" id="EKF40853.1"/>
    </source>
</evidence>
<gene>
    <name evidence="1" type="ORF">NA8A_18217</name>
</gene>
<protein>
    <submittedName>
        <fullName evidence="1">Uncharacterized protein</fullName>
    </submittedName>
</protein>
<accession>K2N006</accession>
<name>K2N006_9HYPH</name>
<keyword evidence="2" id="KW-1185">Reference proteome</keyword>
<reference evidence="1 2" key="1">
    <citation type="journal article" date="2012" name="J. Bacteriol.">
        <title>Genome Sequence of Nitratireductor indicus Type Strain C115.</title>
        <authorList>
            <person name="Lai Q."/>
            <person name="Li G."/>
            <person name="Yu Z."/>
            <person name="Shao Z."/>
        </authorList>
    </citation>
    <scope>NUCLEOTIDE SEQUENCE [LARGE SCALE GENOMIC DNA]</scope>
    <source>
        <strain evidence="1 2">C115</strain>
    </source>
</reference>
<comment type="caution">
    <text evidence="1">The sequence shown here is derived from an EMBL/GenBank/DDBJ whole genome shotgun (WGS) entry which is preliminary data.</text>
</comment>
<organism evidence="1 2">
    <name type="scientific">Nitratireductor indicus C115</name>
    <dbReference type="NCBI Taxonomy" id="1231190"/>
    <lineage>
        <taxon>Bacteria</taxon>
        <taxon>Pseudomonadati</taxon>
        <taxon>Pseudomonadota</taxon>
        <taxon>Alphaproteobacteria</taxon>
        <taxon>Hyphomicrobiales</taxon>
        <taxon>Phyllobacteriaceae</taxon>
        <taxon>Nitratireductor</taxon>
    </lineage>
</organism>
<dbReference type="Proteomes" id="UP000007374">
    <property type="component" value="Unassembled WGS sequence"/>
</dbReference>